<dbReference type="AlphaFoldDB" id="A0A2P2PKC8"/>
<reference evidence="1" key="1">
    <citation type="submission" date="2018-02" db="EMBL/GenBank/DDBJ databases">
        <title>Rhizophora mucronata_Transcriptome.</title>
        <authorList>
            <person name="Meera S.P."/>
            <person name="Sreeshan A."/>
            <person name="Augustine A."/>
        </authorList>
    </citation>
    <scope>NUCLEOTIDE SEQUENCE</scope>
    <source>
        <tissue evidence="1">Leaf</tissue>
    </source>
</reference>
<organism evidence="1">
    <name type="scientific">Rhizophora mucronata</name>
    <name type="common">Asiatic mangrove</name>
    <dbReference type="NCBI Taxonomy" id="61149"/>
    <lineage>
        <taxon>Eukaryota</taxon>
        <taxon>Viridiplantae</taxon>
        <taxon>Streptophyta</taxon>
        <taxon>Embryophyta</taxon>
        <taxon>Tracheophyta</taxon>
        <taxon>Spermatophyta</taxon>
        <taxon>Magnoliopsida</taxon>
        <taxon>eudicotyledons</taxon>
        <taxon>Gunneridae</taxon>
        <taxon>Pentapetalae</taxon>
        <taxon>rosids</taxon>
        <taxon>fabids</taxon>
        <taxon>Malpighiales</taxon>
        <taxon>Rhizophoraceae</taxon>
        <taxon>Rhizophora</taxon>
    </lineage>
</organism>
<accession>A0A2P2PKC8</accession>
<name>A0A2P2PKC8_RHIMU</name>
<proteinExistence type="predicted"/>
<dbReference type="EMBL" id="GGEC01074714">
    <property type="protein sequence ID" value="MBX55198.1"/>
    <property type="molecule type" value="Transcribed_RNA"/>
</dbReference>
<sequence>MHWDAFMMYLGSYLYDDASS</sequence>
<protein>
    <submittedName>
        <fullName evidence="1">Uncharacterized protein</fullName>
    </submittedName>
</protein>
<evidence type="ECO:0000313" key="1">
    <source>
        <dbReference type="EMBL" id="MBX55198.1"/>
    </source>
</evidence>